<evidence type="ECO:0000256" key="5">
    <source>
        <dbReference type="ARBA" id="ARBA00023157"/>
    </source>
</evidence>
<dbReference type="SMART" id="SM00701">
    <property type="entry name" value="PGRP"/>
    <property type="match status" value="1"/>
</dbReference>
<dbReference type="GO" id="GO:0008270">
    <property type="term" value="F:zinc ion binding"/>
    <property type="evidence" value="ECO:0007669"/>
    <property type="project" value="InterPro"/>
</dbReference>
<dbReference type="PANTHER" id="PTHR11022">
    <property type="entry name" value="PEPTIDOGLYCAN RECOGNITION PROTEIN"/>
    <property type="match status" value="1"/>
</dbReference>
<keyword evidence="3" id="KW-0732">Signal</keyword>
<name>A0A1B6EAW9_9HEMI</name>
<evidence type="ECO:0008006" key="9">
    <source>
        <dbReference type="Google" id="ProtNLM"/>
    </source>
</evidence>
<sequence length="185" mass="21088">LLNQTIVDSHDLHFISRCEWRALPPKIDPERIPAEYQPVPMVVIHHSALNNSCSGLVCDEVVRFYQRLHMDTNGWNDIGYNFLISPNGDVYEGRGWNVVGAHAFGYNSKSVGICLIGNFEEIRPTEEALRSAQELISLGTDMNMIAEDYELIGHRQVRDTLCPGENLFSVIKNWQHWSNISYTNI</sequence>
<evidence type="ECO:0000259" key="7">
    <source>
        <dbReference type="SMART" id="SM00701"/>
    </source>
</evidence>
<dbReference type="FunFam" id="3.40.80.10:FF:000001">
    <property type="entry name" value="Peptidoglycan recognition protein 1"/>
    <property type="match status" value="1"/>
</dbReference>
<feature type="non-terminal residue" evidence="8">
    <location>
        <position position="1"/>
    </location>
</feature>
<dbReference type="InterPro" id="IPR015510">
    <property type="entry name" value="PGRP"/>
</dbReference>
<dbReference type="Gene3D" id="3.40.80.10">
    <property type="entry name" value="Peptidoglycan recognition protein-like"/>
    <property type="match status" value="1"/>
</dbReference>
<dbReference type="CDD" id="cd06583">
    <property type="entry name" value="PGRP"/>
    <property type="match status" value="1"/>
</dbReference>
<dbReference type="GO" id="GO:0008745">
    <property type="term" value="F:N-acetylmuramoyl-L-alanine amidase activity"/>
    <property type="evidence" value="ECO:0007669"/>
    <property type="project" value="InterPro"/>
</dbReference>
<evidence type="ECO:0000313" key="8">
    <source>
        <dbReference type="EMBL" id="JAS35079.1"/>
    </source>
</evidence>
<reference evidence="8" key="1">
    <citation type="submission" date="2015-12" db="EMBL/GenBank/DDBJ databases">
        <title>De novo transcriptome assembly of four potential Pierce s Disease insect vectors from Arizona vineyards.</title>
        <authorList>
            <person name="Tassone E.E."/>
        </authorList>
    </citation>
    <scope>NUCLEOTIDE SEQUENCE</scope>
</reference>
<keyword evidence="2" id="KW-0399">Innate immunity</keyword>
<keyword evidence="5" id="KW-1015">Disulfide bond</keyword>
<feature type="domain" description="Peptidoglycan recognition protein family" evidence="7">
    <location>
        <begin position="12"/>
        <end position="158"/>
    </location>
</feature>
<organism evidence="8">
    <name type="scientific">Clastoptera arizonana</name>
    <name type="common">Arizona spittle bug</name>
    <dbReference type="NCBI Taxonomy" id="38151"/>
    <lineage>
        <taxon>Eukaryota</taxon>
        <taxon>Metazoa</taxon>
        <taxon>Ecdysozoa</taxon>
        <taxon>Arthropoda</taxon>
        <taxon>Hexapoda</taxon>
        <taxon>Insecta</taxon>
        <taxon>Pterygota</taxon>
        <taxon>Neoptera</taxon>
        <taxon>Paraneoptera</taxon>
        <taxon>Hemiptera</taxon>
        <taxon>Auchenorrhyncha</taxon>
        <taxon>Cercopoidea</taxon>
        <taxon>Clastopteridae</taxon>
        <taxon>Clastoptera</taxon>
    </lineage>
</organism>
<dbReference type="PIRSF" id="PIRSF037945">
    <property type="entry name" value="PGRPs"/>
    <property type="match status" value="1"/>
</dbReference>
<evidence type="ECO:0000256" key="3">
    <source>
        <dbReference type="ARBA" id="ARBA00022729"/>
    </source>
</evidence>
<dbReference type="SUPFAM" id="SSF55846">
    <property type="entry name" value="N-acetylmuramoyl-L-alanine amidase-like"/>
    <property type="match status" value="1"/>
</dbReference>
<evidence type="ECO:0000256" key="4">
    <source>
        <dbReference type="ARBA" id="ARBA00022859"/>
    </source>
</evidence>
<dbReference type="InterPro" id="IPR002502">
    <property type="entry name" value="Amidase_domain"/>
</dbReference>
<dbReference type="GO" id="GO:0045087">
    <property type="term" value="P:innate immune response"/>
    <property type="evidence" value="ECO:0007669"/>
    <property type="project" value="UniProtKB-KW"/>
</dbReference>
<dbReference type="EMBL" id="GEDC01002219">
    <property type="protein sequence ID" value="JAS35079.1"/>
    <property type="molecule type" value="Transcribed_RNA"/>
</dbReference>
<dbReference type="InterPro" id="IPR006619">
    <property type="entry name" value="PGRP_domain_met/bac"/>
</dbReference>
<evidence type="ECO:0000256" key="1">
    <source>
        <dbReference type="ARBA" id="ARBA00007553"/>
    </source>
</evidence>
<accession>A0A1B6EAW9</accession>
<dbReference type="Pfam" id="PF01510">
    <property type="entry name" value="Amidase_2"/>
    <property type="match status" value="1"/>
</dbReference>
<dbReference type="SMART" id="SM00644">
    <property type="entry name" value="Ami_2"/>
    <property type="match status" value="1"/>
</dbReference>
<protein>
    <recommendedName>
        <fullName evidence="9">Peptidoglycan-recognition protein</fullName>
    </recommendedName>
</protein>
<evidence type="ECO:0000259" key="6">
    <source>
        <dbReference type="SMART" id="SM00644"/>
    </source>
</evidence>
<dbReference type="AlphaFoldDB" id="A0A1B6EAW9"/>
<dbReference type="InterPro" id="IPR017331">
    <property type="entry name" value="Peptidoglycan_recognition"/>
</dbReference>
<dbReference type="PANTHER" id="PTHR11022:SF41">
    <property type="entry name" value="PEPTIDOGLYCAN-RECOGNITION PROTEIN LC-RELATED"/>
    <property type="match status" value="1"/>
</dbReference>
<dbReference type="GO" id="GO:0009253">
    <property type="term" value="P:peptidoglycan catabolic process"/>
    <property type="evidence" value="ECO:0007669"/>
    <property type="project" value="InterPro"/>
</dbReference>
<feature type="domain" description="N-acetylmuramoyl-L-alanine amidase" evidence="6">
    <location>
        <begin position="27"/>
        <end position="164"/>
    </location>
</feature>
<keyword evidence="4" id="KW-0391">Immunity</keyword>
<proteinExistence type="inferred from homology"/>
<dbReference type="GO" id="GO:0042834">
    <property type="term" value="F:peptidoglycan binding"/>
    <property type="evidence" value="ECO:0007669"/>
    <property type="project" value="InterPro"/>
</dbReference>
<gene>
    <name evidence="8" type="ORF">g.2899</name>
</gene>
<evidence type="ECO:0000256" key="2">
    <source>
        <dbReference type="ARBA" id="ARBA00022588"/>
    </source>
</evidence>
<dbReference type="InterPro" id="IPR036505">
    <property type="entry name" value="Amidase/PGRP_sf"/>
</dbReference>
<comment type="similarity">
    <text evidence="1">Belongs to the N-acetylmuramoyl-L-alanine amidase 2 family.</text>
</comment>